<dbReference type="KEGG" id="nao:Y958_08095"/>
<proteinExistence type="inferred from homology"/>
<dbReference type="GO" id="GO:0016020">
    <property type="term" value="C:membrane"/>
    <property type="evidence" value="ECO:0007669"/>
    <property type="project" value="UniProtKB-SubCell"/>
</dbReference>
<dbReference type="AlphaFoldDB" id="A0A248JRD7"/>
<dbReference type="PANTHER" id="PTHR42837:SF2">
    <property type="entry name" value="MEMBRANE METALLOPROTEASE ARASP2, CHLOROPLASTIC-RELATED"/>
    <property type="match status" value="1"/>
</dbReference>
<dbReference type="EC" id="3.4.24.-" evidence="11"/>
<dbReference type="CDD" id="cd23081">
    <property type="entry name" value="cpPDZ_EcRseP-like"/>
    <property type="match status" value="1"/>
</dbReference>
<dbReference type="PANTHER" id="PTHR42837">
    <property type="entry name" value="REGULATOR OF SIGMA-E PROTEASE RSEP"/>
    <property type="match status" value="1"/>
</dbReference>
<dbReference type="SUPFAM" id="SSF50156">
    <property type="entry name" value="PDZ domain-like"/>
    <property type="match status" value="1"/>
</dbReference>
<evidence type="ECO:0000256" key="4">
    <source>
        <dbReference type="ARBA" id="ARBA00022670"/>
    </source>
</evidence>
<feature type="transmembrane region" description="Helical" evidence="11">
    <location>
        <begin position="296"/>
        <end position="315"/>
    </location>
</feature>
<dbReference type="Pfam" id="PF17820">
    <property type="entry name" value="PDZ_6"/>
    <property type="match status" value="1"/>
</dbReference>
<evidence type="ECO:0000313" key="13">
    <source>
        <dbReference type="EMBL" id="ASG20774.1"/>
    </source>
</evidence>
<keyword evidence="14" id="KW-1185">Reference proteome</keyword>
<organism evidence="13 14">
    <name type="scientific">Nitrospirillum viridazoti CBAmc</name>
    <dbReference type="NCBI Taxonomy" id="1441467"/>
    <lineage>
        <taxon>Bacteria</taxon>
        <taxon>Pseudomonadati</taxon>
        <taxon>Pseudomonadota</taxon>
        <taxon>Alphaproteobacteria</taxon>
        <taxon>Rhodospirillales</taxon>
        <taxon>Azospirillaceae</taxon>
        <taxon>Nitrospirillum</taxon>
        <taxon>Nitrospirillum viridazoti</taxon>
    </lineage>
</organism>
<dbReference type="Proteomes" id="UP000197153">
    <property type="component" value="Chromosome 1"/>
</dbReference>
<keyword evidence="8 11" id="KW-1133">Transmembrane helix</keyword>
<dbReference type="InterPro" id="IPR004387">
    <property type="entry name" value="Pept_M50_Zn"/>
</dbReference>
<gene>
    <name evidence="13" type="primary">rseP</name>
    <name evidence="13" type="ORF">Y958_08095</name>
</gene>
<protein>
    <recommendedName>
        <fullName evidence="11">Zinc metalloprotease</fullName>
        <ecNumber evidence="11">3.4.24.-</ecNumber>
    </recommendedName>
</protein>
<dbReference type="Pfam" id="PF02163">
    <property type="entry name" value="Peptidase_M50"/>
    <property type="match status" value="1"/>
</dbReference>
<feature type="transmembrane region" description="Helical" evidence="11">
    <location>
        <begin position="111"/>
        <end position="136"/>
    </location>
</feature>
<evidence type="ECO:0000256" key="1">
    <source>
        <dbReference type="ARBA" id="ARBA00001947"/>
    </source>
</evidence>
<dbReference type="SMART" id="SM00228">
    <property type="entry name" value="PDZ"/>
    <property type="match status" value="1"/>
</dbReference>
<sequence length="380" mass="41710">MHQIVNYASTYGGTFLVVLTVLVFVHEFGHYYIARRNGVRVDVFSIGFGPEIWGFNDRAGTRWKFSLIPLGGYVKMFGDADAASRPGAETRSMTPEERAVSFHYKRVGQRAAIVVAGPMANFLFAIVALSLLFMFYGQPYTPAVLQQVEPDSAAAVAGLQAGDRVLELGGHKIERFEDLQQIIAISPDVTLDVKVQRGDAQMDLSVTPRAVESEDRFGNKSRIGRLGVIRGQDEYHRRDPLNAVWAACKATWALITGTLDAVGQMIAGSHGTEDLGGPLRIVQMSGQMAQLGLVQVIWFMTVLSVNLGLINLFPVPMLDGGHLMYYGLEALRGRPLGERAQEYGFRIGLALVLSLMIFATWNDLIHFGVGSFVKSLISKV</sequence>
<comment type="cofactor">
    <cofactor evidence="1 11">
        <name>Zn(2+)</name>
        <dbReference type="ChEBI" id="CHEBI:29105"/>
    </cofactor>
</comment>
<evidence type="ECO:0000256" key="3">
    <source>
        <dbReference type="ARBA" id="ARBA00007931"/>
    </source>
</evidence>
<keyword evidence="6 11" id="KW-0378">Hydrolase</keyword>
<dbReference type="NCBIfam" id="TIGR00054">
    <property type="entry name" value="RIP metalloprotease RseP"/>
    <property type="match status" value="1"/>
</dbReference>
<evidence type="ECO:0000256" key="6">
    <source>
        <dbReference type="ARBA" id="ARBA00022801"/>
    </source>
</evidence>
<evidence type="ECO:0000256" key="11">
    <source>
        <dbReference type="RuleBase" id="RU362031"/>
    </source>
</evidence>
<dbReference type="InterPro" id="IPR041489">
    <property type="entry name" value="PDZ_6"/>
</dbReference>
<dbReference type="GO" id="GO:0006508">
    <property type="term" value="P:proteolysis"/>
    <property type="evidence" value="ECO:0007669"/>
    <property type="project" value="UniProtKB-KW"/>
</dbReference>
<feature type="transmembrane region" description="Helical" evidence="11">
    <location>
        <begin position="12"/>
        <end position="33"/>
    </location>
</feature>
<dbReference type="GO" id="GO:0004222">
    <property type="term" value="F:metalloendopeptidase activity"/>
    <property type="evidence" value="ECO:0007669"/>
    <property type="project" value="InterPro"/>
</dbReference>
<keyword evidence="9 11" id="KW-0482">Metalloprotease</keyword>
<dbReference type="InterPro" id="IPR036034">
    <property type="entry name" value="PDZ_sf"/>
</dbReference>
<evidence type="ECO:0000256" key="10">
    <source>
        <dbReference type="ARBA" id="ARBA00023136"/>
    </source>
</evidence>
<dbReference type="CDD" id="cd06163">
    <property type="entry name" value="S2P-M50_PDZ_RseP-like"/>
    <property type="match status" value="1"/>
</dbReference>
<dbReference type="RefSeq" id="WP_088871599.1">
    <property type="nucleotide sequence ID" value="NZ_CP022110.1"/>
</dbReference>
<evidence type="ECO:0000256" key="9">
    <source>
        <dbReference type="ARBA" id="ARBA00023049"/>
    </source>
</evidence>
<reference evidence="13 14" key="1">
    <citation type="submission" date="2017-06" db="EMBL/GenBank/DDBJ databases">
        <title>Complete genome sequence of Nitrospirillum amazonense strain CBAmC, an endophytic nitrogen-fixing and plant growth-promoting bacterium, isolated from sugarcane.</title>
        <authorList>
            <person name="Schwab S."/>
            <person name="dos Santos Teixeira K.R."/>
            <person name="Simoes Araujo J.L."/>
            <person name="Soares Vidal M."/>
            <person name="Borges de Freitas H.R."/>
            <person name="Rivello Crivelaro A.L."/>
            <person name="Bueno de Camargo Nunes A."/>
            <person name="dos Santos C.M."/>
            <person name="Palmeira da Silva Rosa D."/>
            <person name="da Silva Padilha D."/>
            <person name="da Silva E."/>
            <person name="Araujo Terra L."/>
            <person name="Soares Mendes V."/>
            <person name="Farinelli L."/>
            <person name="Magalhaes Cruz L."/>
            <person name="Baldani J.I."/>
        </authorList>
    </citation>
    <scope>NUCLEOTIDE SEQUENCE [LARGE SCALE GENOMIC DNA]</scope>
    <source>
        <strain evidence="13 14">CBAmC</strain>
    </source>
</reference>
<comment type="subcellular location">
    <subcellularLocation>
        <location evidence="2">Membrane</location>
        <topology evidence="2">Multi-pass membrane protein</topology>
    </subcellularLocation>
</comment>
<dbReference type="Gene3D" id="2.30.42.10">
    <property type="match status" value="1"/>
</dbReference>
<accession>A0A248JRD7</accession>
<keyword evidence="7 11" id="KW-0862">Zinc</keyword>
<feature type="transmembrane region" description="Helical" evidence="11">
    <location>
        <begin position="343"/>
        <end position="361"/>
    </location>
</feature>
<comment type="similarity">
    <text evidence="3 11">Belongs to the peptidase M50B family.</text>
</comment>
<evidence type="ECO:0000256" key="7">
    <source>
        <dbReference type="ARBA" id="ARBA00022833"/>
    </source>
</evidence>
<keyword evidence="10 11" id="KW-0472">Membrane</keyword>
<evidence type="ECO:0000259" key="12">
    <source>
        <dbReference type="SMART" id="SM00228"/>
    </source>
</evidence>
<evidence type="ECO:0000256" key="5">
    <source>
        <dbReference type="ARBA" id="ARBA00022692"/>
    </source>
</evidence>
<dbReference type="InterPro" id="IPR001478">
    <property type="entry name" value="PDZ"/>
</dbReference>
<dbReference type="InterPro" id="IPR008915">
    <property type="entry name" value="Peptidase_M50"/>
</dbReference>
<keyword evidence="5 11" id="KW-0812">Transmembrane</keyword>
<dbReference type="GO" id="GO:0046872">
    <property type="term" value="F:metal ion binding"/>
    <property type="evidence" value="ECO:0007669"/>
    <property type="project" value="UniProtKB-KW"/>
</dbReference>
<dbReference type="EMBL" id="CP022110">
    <property type="protein sequence ID" value="ASG20774.1"/>
    <property type="molecule type" value="Genomic_DNA"/>
</dbReference>
<evidence type="ECO:0000256" key="8">
    <source>
        <dbReference type="ARBA" id="ARBA00022989"/>
    </source>
</evidence>
<evidence type="ECO:0000313" key="14">
    <source>
        <dbReference type="Proteomes" id="UP000197153"/>
    </source>
</evidence>
<name>A0A248JRD7_9PROT</name>
<evidence type="ECO:0000256" key="2">
    <source>
        <dbReference type="ARBA" id="ARBA00004141"/>
    </source>
</evidence>
<keyword evidence="4 13" id="KW-0645">Protease</keyword>
<feature type="domain" description="PDZ" evidence="12">
    <location>
        <begin position="120"/>
        <end position="199"/>
    </location>
</feature>
<keyword evidence="11" id="KW-0479">Metal-binding</keyword>